<proteinExistence type="predicted"/>
<dbReference type="Proteomes" id="UP001156940">
    <property type="component" value="Unassembled WGS sequence"/>
</dbReference>
<dbReference type="RefSeq" id="WP_280573583.1">
    <property type="nucleotide sequence ID" value="NZ_JARXRM010000025.1"/>
</dbReference>
<organism evidence="1 2">
    <name type="scientific">Luteimonas endophytica</name>
    <dbReference type="NCBI Taxonomy" id="3042023"/>
    <lineage>
        <taxon>Bacteria</taxon>
        <taxon>Pseudomonadati</taxon>
        <taxon>Pseudomonadota</taxon>
        <taxon>Gammaproteobacteria</taxon>
        <taxon>Lysobacterales</taxon>
        <taxon>Lysobacteraceae</taxon>
        <taxon>Luteimonas</taxon>
    </lineage>
</organism>
<gene>
    <name evidence="1" type="ORF">QFW77_06495</name>
</gene>
<protein>
    <recommendedName>
        <fullName evidence="3">DUF4160 domain-containing protein</fullName>
    </recommendedName>
</protein>
<comment type="caution">
    <text evidence="1">The sequence shown here is derived from an EMBL/GenBank/DDBJ whole genome shotgun (WGS) entry which is preliminary data.</text>
</comment>
<dbReference type="EMBL" id="JARXRM010000025">
    <property type="protein sequence ID" value="MDH5822641.1"/>
    <property type="molecule type" value="Genomic_DNA"/>
</dbReference>
<sequence>MTTRHRWQAPPLHIHVHPRKLDGVLQVYPRAPPTPGRDVLERYAETIRAQLERGMPPNQ</sequence>
<reference evidence="1 2" key="1">
    <citation type="submission" date="2023-04" db="EMBL/GenBank/DDBJ databases">
        <title>Luteimonas endophyticus RD2P54.</title>
        <authorList>
            <person name="Sun J.-Q."/>
        </authorList>
    </citation>
    <scope>NUCLEOTIDE SEQUENCE [LARGE SCALE GENOMIC DNA]</scope>
    <source>
        <strain evidence="1 2">RD2P54</strain>
    </source>
</reference>
<name>A0ABT6J731_9GAMM</name>
<accession>A0ABT6J731</accession>
<keyword evidence="2" id="KW-1185">Reference proteome</keyword>
<evidence type="ECO:0008006" key="3">
    <source>
        <dbReference type="Google" id="ProtNLM"/>
    </source>
</evidence>
<evidence type="ECO:0000313" key="1">
    <source>
        <dbReference type="EMBL" id="MDH5822641.1"/>
    </source>
</evidence>
<evidence type="ECO:0000313" key="2">
    <source>
        <dbReference type="Proteomes" id="UP001156940"/>
    </source>
</evidence>